<proteinExistence type="predicted"/>
<reference evidence="1" key="1">
    <citation type="journal article" date="2020" name="Nature">
        <title>Giant virus diversity and host interactions through global metagenomics.</title>
        <authorList>
            <person name="Schulz F."/>
            <person name="Roux S."/>
            <person name="Paez-Espino D."/>
            <person name="Jungbluth S."/>
            <person name="Walsh D.A."/>
            <person name="Denef V.J."/>
            <person name="McMahon K.D."/>
            <person name="Konstantinidis K.T."/>
            <person name="Eloe-Fadrosh E.A."/>
            <person name="Kyrpides N.C."/>
            <person name="Woyke T."/>
        </authorList>
    </citation>
    <scope>NUCLEOTIDE SEQUENCE</scope>
    <source>
        <strain evidence="1">GVMAG-M-3300023184-77</strain>
    </source>
</reference>
<name>A0A6C0IEF6_9ZZZZ</name>
<sequence>MDTYTPPPTHPLNDEEKEYIKTLSPKELALHELAIEKLGSSYFVWKSHGFIAWKAKK</sequence>
<evidence type="ECO:0000313" key="1">
    <source>
        <dbReference type="EMBL" id="QHT91464.1"/>
    </source>
</evidence>
<protein>
    <submittedName>
        <fullName evidence="1">Uncharacterized protein</fullName>
    </submittedName>
</protein>
<accession>A0A6C0IEF6</accession>
<dbReference type="EMBL" id="MN740165">
    <property type="protein sequence ID" value="QHT91464.1"/>
    <property type="molecule type" value="Genomic_DNA"/>
</dbReference>
<dbReference type="AlphaFoldDB" id="A0A6C0IEF6"/>
<organism evidence="1">
    <name type="scientific">viral metagenome</name>
    <dbReference type="NCBI Taxonomy" id="1070528"/>
    <lineage>
        <taxon>unclassified sequences</taxon>
        <taxon>metagenomes</taxon>
        <taxon>organismal metagenomes</taxon>
    </lineage>
</organism>